<organism evidence="2">
    <name type="scientific">marine metagenome</name>
    <dbReference type="NCBI Taxonomy" id="408172"/>
    <lineage>
        <taxon>unclassified sequences</taxon>
        <taxon>metagenomes</taxon>
        <taxon>ecological metagenomes</taxon>
    </lineage>
</organism>
<dbReference type="EMBL" id="UINC01114415">
    <property type="protein sequence ID" value="SVC84706.1"/>
    <property type="molecule type" value="Genomic_DNA"/>
</dbReference>
<dbReference type="AlphaFoldDB" id="A0A382QGY4"/>
<protein>
    <submittedName>
        <fullName evidence="2">Uncharacterized protein</fullName>
    </submittedName>
</protein>
<feature type="coiled-coil region" evidence="1">
    <location>
        <begin position="14"/>
        <end position="58"/>
    </location>
</feature>
<sequence length="63" mass="7351">MKTETEAKREIERKIAHRERMADLETRLAKLEASTPRILEALANANRHEKAVLDLRAELNNWV</sequence>
<name>A0A382QGY4_9ZZZZ</name>
<evidence type="ECO:0000313" key="2">
    <source>
        <dbReference type="EMBL" id="SVC84706.1"/>
    </source>
</evidence>
<accession>A0A382QGY4</accession>
<proteinExistence type="predicted"/>
<gene>
    <name evidence="2" type="ORF">METZ01_LOCUS337560</name>
</gene>
<reference evidence="2" key="1">
    <citation type="submission" date="2018-05" db="EMBL/GenBank/DDBJ databases">
        <authorList>
            <person name="Lanie J.A."/>
            <person name="Ng W.-L."/>
            <person name="Kazmierczak K.M."/>
            <person name="Andrzejewski T.M."/>
            <person name="Davidsen T.M."/>
            <person name="Wayne K.J."/>
            <person name="Tettelin H."/>
            <person name="Glass J.I."/>
            <person name="Rusch D."/>
            <person name="Podicherti R."/>
            <person name="Tsui H.-C.T."/>
            <person name="Winkler M.E."/>
        </authorList>
    </citation>
    <scope>NUCLEOTIDE SEQUENCE</scope>
</reference>
<keyword evidence="1" id="KW-0175">Coiled coil</keyword>
<evidence type="ECO:0000256" key="1">
    <source>
        <dbReference type="SAM" id="Coils"/>
    </source>
</evidence>